<dbReference type="GO" id="GO:0005829">
    <property type="term" value="C:cytosol"/>
    <property type="evidence" value="ECO:0007669"/>
    <property type="project" value="TreeGrafter"/>
</dbReference>
<dbReference type="PANTHER" id="PTHR43235:SF1">
    <property type="entry name" value="GLUTAMINE AMIDOTRANSFERASE PB2B2.05-RELATED"/>
    <property type="match status" value="1"/>
</dbReference>
<gene>
    <name evidence="1" type="ORF">C7I55_02150</name>
</gene>
<comment type="caution">
    <text evidence="1">The sequence shown here is derived from an EMBL/GenBank/DDBJ whole genome shotgun (WGS) entry which is preliminary data.</text>
</comment>
<protein>
    <submittedName>
        <fullName evidence="1">Peptidase C26</fullName>
    </submittedName>
</protein>
<dbReference type="PANTHER" id="PTHR43235">
    <property type="entry name" value="GLUTAMINE AMIDOTRANSFERASE PB2B2.05-RELATED"/>
    <property type="match status" value="1"/>
</dbReference>
<dbReference type="SUPFAM" id="SSF52317">
    <property type="entry name" value="Class I glutamine amidotransferase-like"/>
    <property type="match status" value="1"/>
</dbReference>
<reference evidence="1 2" key="1">
    <citation type="submission" date="2018-03" db="EMBL/GenBank/DDBJ databases">
        <title>The draft genome of Sphingosinicella sp. GL-C-18.</title>
        <authorList>
            <person name="Liu L."/>
            <person name="Li L."/>
            <person name="Liang L."/>
            <person name="Zhang X."/>
            <person name="Wang T."/>
        </authorList>
    </citation>
    <scope>NUCLEOTIDE SEQUENCE [LARGE SCALE GENOMIC DNA]</scope>
    <source>
        <strain evidence="1 2">GL-C-18</strain>
    </source>
</reference>
<sequence>MIHTSLPVQAKPVIGVLCCNEEAGRPVQAVASRFIEPLARLAGAAVLLVPALSDPFDGRAVARRLDGLLLTGSRSNVAAHRYGGAHGDFPIDEQRDEVALALAAHMIEEGRPVFGICRGLQELNVLFGGTLEQLPGHHREDSDDLPFEHLFAHRHEVDLTEGGVFASAAGTRRISVNSVHHQGIGRLGTGLTVEAIAADDGLVEAFSSRPCGADLLAVQWHPEWETARCAASGAFFNRIGEGLRAQDGPWVDLPQHSITIVPGETG</sequence>
<evidence type="ECO:0000313" key="1">
    <source>
        <dbReference type="EMBL" id="PSJ43206.1"/>
    </source>
</evidence>
<dbReference type="CDD" id="cd01745">
    <property type="entry name" value="GATase1_2"/>
    <property type="match status" value="1"/>
</dbReference>
<dbReference type="GO" id="GO:0033969">
    <property type="term" value="F:gamma-glutamyl-gamma-aminobutyrate hydrolase activity"/>
    <property type="evidence" value="ECO:0007669"/>
    <property type="project" value="TreeGrafter"/>
</dbReference>
<evidence type="ECO:0000313" key="2">
    <source>
        <dbReference type="Proteomes" id="UP000241167"/>
    </source>
</evidence>
<dbReference type="Gene3D" id="3.40.50.880">
    <property type="match status" value="1"/>
</dbReference>
<keyword evidence="2" id="KW-1185">Reference proteome</keyword>
<dbReference type="AlphaFoldDB" id="A0A2P7QZ23"/>
<accession>A0A2P7QZ23</accession>
<organism evidence="1 2">
    <name type="scientific">Allosphingosinicella deserti</name>
    <dbReference type="NCBI Taxonomy" id="2116704"/>
    <lineage>
        <taxon>Bacteria</taxon>
        <taxon>Pseudomonadati</taxon>
        <taxon>Pseudomonadota</taxon>
        <taxon>Alphaproteobacteria</taxon>
        <taxon>Sphingomonadales</taxon>
        <taxon>Sphingomonadaceae</taxon>
        <taxon>Allosphingosinicella</taxon>
    </lineage>
</organism>
<dbReference type="InterPro" id="IPR029062">
    <property type="entry name" value="Class_I_gatase-like"/>
</dbReference>
<dbReference type="OrthoDB" id="9813383at2"/>
<dbReference type="EMBL" id="PXYI01000001">
    <property type="protein sequence ID" value="PSJ43206.1"/>
    <property type="molecule type" value="Genomic_DNA"/>
</dbReference>
<dbReference type="RefSeq" id="WP_106511226.1">
    <property type="nucleotide sequence ID" value="NZ_PXYI01000001.1"/>
</dbReference>
<dbReference type="GO" id="GO:0006598">
    <property type="term" value="P:polyamine catabolic process"/>
    <property type="evidence" value="ECO:0007669"/>
    <property type="project" value="TreeGrafter"/>
</dbReference>
<dbReference type="PROSITE" id="PS51273">
    <property type="entry name" value="GATASE_TYPE_1"/>
    <property type="match status" value="1"/>
</dbReference>
<dbReference type="InterPro" id="IPR011697">
    <property type="entry name" value="Peptidase_C26"/>
</dbReference>
<dbReference type="Pfam" id="PF07722">
    <property type="entry name" value="Peptidase_C26"/>
    <property type="match status" value="1"/>
</dbReference>
<dbReference type="InterPro" id="IPR044668">
    <property type="entry name" value="PuuD-like"/>
</dbReference>
<name>A0A2P7QZ23_9SPHN</name>
<proteinExistence type="predicted"/>
<dbReference type="Proteomes" id="UP000241167">
    <property type="component" value="Unassembled WGS sequence"/>
</dbReference>